<evidence type="ECO:0000256" key="1">
    <source>
        <dbReference type="ARBA" id="ARBA00022729"/>
    </source>
</evidence>
<dbReference type="SUPFAM" id="SSF81296">
    <property type="entry name" value="E set domains"/>
    <property type="match status" value="1"/>
</dbReference>
<evidence type="ECO:0000313" key="7">
    <source>
        <dbReference type="Proteomes" id="UP001501126"/>
    </source>
</evidence>
<feature type="compositionally biased region" description="Gly residues" evidence="2">
    <location>
        <begin position="166"/>
        <end position="206"/>
    </location>
</feature>
<dbReference type="InterPro" id="IPR026444">
    <property type="entry name" value="Secre_tail"/>
</dbReference>
<dbReference type="EMBL" id="BAAAFH010000003">
    <property type="protein sequence ID" value="GAA0874741.1"/>
    <property type="molecule type" value="Genomic_DNA"/>
</dbReference>
<dbReference type="RefSeq" id="WP_343785648.1">
    <property type="nucleotide sequence ID" value="NZ_BAAAFH010000003.1"/>
</dbReference>
<feature type="chain" id="PRO_5045750952" description="Secretion system C-terminal sorting domain-containing protein" evidence="3">
    <location>
        <begin position="20"/>
        <end position="489"/>
    </location>
</feature>
<dbReference type="Pfam" id="PF21722">
    <property type="entry name" value="Gly_rich_2"/>
    <property type="match status" value="1"/>
</dbReference>
<dbReference type="Pfam" id="PF18962">
    <property type="entry name" value="Por_Secre_tail"/>
    <property type="match status" value="1"/>
</dbReference>
<feature type="region of interest" description="Disordered" evidence="2">
    <location>
        <begin position="155"/>
        <end position="214"/>
    </location>
</feature>
<dbReference type="InterPro" id="IPR049304">
    <property type="entry name" value="Gly_rich_dom"/>
</dbReference>
<dbReference type="InterPro" id="IPR014756">
    <property type="entry name" value="Ig_E-set"/>
</dbReference>
<protein>
    <recommendedName>
        <fullName evidence="8">Secretion system C-terminal sorting domain-containing protein</fullName>
    </recommendedName>
</protein>
<feature type="signal peptide" evidence="3">
    <location>
        <begin position="1"/>
        <end position="19"/>
    </location>
</feature>
<gene>
    <name evidence="6" type="ORF">GCM10009118_11490</name>
</gene>
<dbReference type="NCBIfam" id="TIGR04183">
    <property type="entry name" value="Por_Secre_tail"/>
    <property type="match status" value="1"/>
</dbReference>
<keyword evidence="1 3" id="KW-0732">Signal</keyword>
<evidence type="ECO:0000259" key="5">
    <source>
        <dbReference type="Pfam" id="PF21722"/>
    </source>
</evidence>
<sequence length="489" mass="48820">MKSSKLVLIMMLTSLGGLAQTQQFTNVGNNNFVAPEGVLSVKVQAIGGGGGGGRVKGSSARESGGGGGAAYASGIVNVTAGETYIVHVGNAGVQNSSTAIHGGSSYFGSASSTDALTTVRAEGGKTLILSDGSQSSGAQGGKAANSVGNLARYNGGNGGSTNDNDYGGGGGGAAGSNGPGQNGGEGTPGIGTSNYGGSGGNGGVSGGDDDGVEGYNYGGGGGGARKSWSGVESNRYGASGAQGIVVVSWLTISSFTPDFVCSNSTSPVVITGTNFVDIDSVSVNGITVPFSVVNDTEITLSELDNATSGSIIVYGANGSAQSLEQLQVSNNTVSINQQGVTLTAQYSGAIGNASFQWIDCVSGNSPVSGAIYESFTATHNSLYSVQVTENGCTVSSDCVAVGSVGLYEEEMNNSWNVFPNPAENMITIEYNTLTPSSISIKDLSGKEVKADIAPVSGKTNVDLSGIRSGVYFVEIISESGRSSKKLIIK</sequence>
<evidence type="ECO:0000256" key="3">
    <source>
        <dbReference type="SAM" id="SignalP"/>
    </source>
</evidence>
<feature type="domain" description="Secretion system C-terminal sorting" evidence="4">
    <location>
        <begin position="417"/>
        <end position="488"/>
    </location>
</feature>
<evidence type="ECO:0008006" key="8">
    <source>
        <dbReference type="Google" id="ProtNLM"/>
    </source>
</evidence>
<keyword evidence="7" id="KW-1185">Reference proteome</keyword>
<accession>A0ABN1MNA3</accession>
<feature type="domain" description="Glycine-rich" evidence="5">
    <location>
        <begin position="27"/>
        <end position="249"/>
    </location>
</feature>
<dbReference type="Gene3D" id="2.60.40.10">
    <property type="entry name" value="Immunoglobulins"/>
    <property type="match status" value="1"/>
</dbReference>
<name>A0ABN1MNA3_9FLAO</name>
<reference evidence="6 7" key="1">
    <citation type="journal article" date="2019" name="Int. J. Syst. Evol. Microbiol.">
        <title>The Global Catalogue of Microorganisms (GCM) 10K type strain sequencing project: providing services to taxonomists for standard genome sequencing and annotation.</title>
        <authorList>
            <consortium name="The Broad Institute Genomics Platform"/>
            <consortium name="The Broad Institute Genome Sequencing Center for Infectious Disease"/>
            <person name="Wu L."/>
            <person name="Ma J."/>
        </authorList>
    </citation>
    <scope>NUCLEOTIDE SEQUENCE [LARGE SCALE GENOMIC DNA]</scope>
    <source>
        <strain evidence="6 7">JCM 16083</strain>
    </source>
</reference>
<dbReference type="InterPro" id="IPR013783">
    <property type="entry name" value="Ig-like_fold"/>
</dbReference>
<proteinExistence type="predicted"/>
<organism evidence="6 7">
    <name type="scientific">Wandonia haliotis</name>
    <dbReference type="NCBI Taxonomy" id="574963"/>
    <lineage>
        <taxon>Bacteria</taxon>
        <taxon>Pseudomonadati</taxon>
        <taxon>Bacteroidota</taxon>
        <taxon>Flavobacteriia</taxon>
        <taxon>Flavobacteriales</taxon>
        <taxon>Crocinitomicaceae</taxon>
        <taxon>Wandonia</taxon>
    </lineage>
</organism>
<evidence type="ECO:0000259" key="4">
    <source>
        <dbReference type="Pfam" id="PF18962"/>
    </source>
</evidence>
<dbReference type="Proteomes" id="UP001501126">
    <property type="component" value="Unassembled WGS sequence"/>
</dbReference>
<evidence type="ECO:0000313" key="6">
    <source>
        <dbReference type="EMBL" id="GAA0874741.1"/>
    </source>
</evidence>
<comment type="caution">
    <text evidence="6">The sequence shown here is derived from an EMBL/GenBank/DDBJ whole genome shotgun (WGS) entry which is preliminary data.</text>
</comment>
<evidence type="ECO:0000256" key="2">
    <source>
        <dbReference type="SAM" id="MobiDB-lite"/>
    </source>
</evidence>